<protein>
    <recommendedName>
        <fullName evidence="3">FTP domain-containing protein</fullName>
    </recommendedName>
</protein>
<evidence type="ECO:0000313" key="1">
    <source>
        <dbReference type="EMBL" id="OWP85094.1"/>
    </source>
</evidence>
<reference evidence="1 2" key="1">
    <citation type="journal article" date="2017" name="Infect. Genet. Evol.">
        <title>Comparative genome analysis of fish pathogen Flavobacterium columnare reveals extensive sequence diversity within the species.</title>
        <authorList>
            <person name="Kayansamruaj P."/>
            <person name="Dong H.T."/>
            <person name="Hirono I."/>
            <person name="Kondo H."/>
            <person name="Senapin S."/>
            <person name="Rodkhum C."/>
        </authorList>
    </citation>
    <scope>NUCLEOTIDE SEQUENCE [LARGE SCALE GENOMIC DNA]</scope>
    <source>
        <strain evidence="1 2">1215</strain>
    </source>
</reference>
<evidence type="ECO:0000313" key="2">
    <source>
        <dbReference type="Proteomes" id="UP000197768"/>
    </source>
</evidence>
<dbReference type="RefSeq" id="WP_088390536.1">
    <property type="nucleotide sequence ID" value="NZ_MTCZ01000008.1"/>
</dbReference>
<gene>
    <name evidence="1" type="ORF">BWK59_01975</name>
</gene>
<comment type="caution">
    <text evidence="1">The sequence shown here is derived from an EMBL/GenBank/DDBJ whole genome shotgun (WGS) entry which is preliminary data.</text>
</comment>
<accession>A0A246GL76</accession>
<organism evidence="1 2">
    <name type="scientific">Flavobacterium davisii</name>
    <dbReference type="NCBI Taxonomy" id="2906077"/>
    <lineage>
        <taxon>Bacteria</taxon>
        <taxon>Pseudomonadati</taxon>
        <taxon>Bacteroidota</taxon>
        <taxon>Flavobacteriia</taxon>
        <taxon>Flavobacteriales</taxon>
        <taxon>Flavobacteriaceae</taxon>
        <taxon>Flavobacterium</taxon>
    </lineage>
</organism>
<proteinExistence type="predicted"/>
<evidence type="ECO:0008006" key="3">
    <source>
        <dbReference type="Google" id="ProtNLM"/>
    </source>
</evidence>
<dbReference type="AlphaFoldDB" id="A0A246GL76"/>
<name>A0A246GL76_9FLAO</name>
<sequence>MVKKILFLLFLFPKTSFSQNNLDLIKKHLKENSPKSKMSQTEIDHLIISDEFITTSNNTVCHVKQTQNGIPIYNVDSNFLIDKAGRVSGNLKSVPLLENKTKNRF</sequence>
<dbReference type="EMBL" id="MTCZ01000008">
    <property type="protein sequence ID" value="OWP85094.1"/>
    <property type="molecule type" value="Genomic_DNA"/>
</dbReference>
<dbReference type="Proteomes" id="UP000197768">
    <property type="component" value="Unassembled WGS sequence"/>
</dbReference>